<dbReference type="PROSITE" id="PS50887">
    <property type="entry name" value="GGDEF"/>
    <property type="match status" value="1"/>
</dbReference>
<dbReference type="GO" id="GO:0052621">
    <property type="term" value="F:diguanylate cyclase activity"/>
    <property type="evidence" value="ECO:0007669"/>
    <property type="project" value="UniProtKB-EC"/>
</dbReference>
<dbReference type="RefSeq" id="WP_013011093.1">
    <property type="nucleotide sequence ID" value="NC_013943.1"/>
</dbReference>
<dbReference type="PANTHER" id="PTHR45138:SF9">
    <property type="entry name" value="DIGUANYLATE CYCLASE DGCM-RELATED"/>
    <property type="match status" value="1"/>
</dbReference>
<dbReference type="PaxDb" id="522772-Dacet_1819"/>
<dbReference type="Gene3D" id="3.30.70.270">
    <property type="match status" value="1"/>
</dbReference>
<proteinExistence type="predicted"/>
<dbReference type="EC" id="2.7.7.65" evidence="1"/>
<reference evidence="4 5" key="1">
    <citation type="journal article" date="2010" name="Stand. Genomic Sci.">
        <title>Complete genome sequence of Denitrovibrio acetiphilus type strain (N2460).</title>
        <authorList>
            <person name="Kiss H."/>
            <person name="Lang E."/>
            <person name="Lapidus A."/>
            <person name="Copeland A."/>
            <person name="Nolan M."/>
            <person name="Glavina Del Rio T."/>
            <person name="Chen F."/>
            <person name="Lucas S."/>
            <person name="Tice H."/>
            <person name="Cheng J.F."/>
            <person name="Han C."/>
            <person name="Goodwin L."/>
            <person name="Pitluck S."/>
            <person name="Liolios K."/>
            <person name="Pati A."/>
            <person name="Ivanova N."/>
            <person name="Mavromatis K."/>
            <person name="Chen A."/>
            <person name="Palaniappan K."/>
            <person name="Land M."/>
            <person name="Hauser L."/>
            <person name="Chang Y.J."/>
            <person name="Jeffries C.D."/>
            <person name="Detter J.C."/>
            <person name="Brettin T."/>
            <person name="Spring S."/>
            <person name="Rohde M."/>
            <person name="Goker M."/>
            <person name="Woyke T."/>
            <person name="Bristow J."/>
            <person name="Eisen J.A."/>
            <person name="Markowitz V."/>
            <person name="Hugenholtz P."/>
            <person name="Kyrpides N.C."/>
            <person name="Klenk H.P."/>
        </authorList>
    </citation>
    <scope>NUCLEOTIDE SEQUENCE [LARGE SCALE GENOMIC DNA]</scope>
    <source>
        <strain evidence="5">DSM 12809 / NBRC 114555 / N2460</strain>
    </source>
</reference>
<dbReference type="SMART" id="SM00267">
    <property type="entry name" value="GGDEF"/>
    <property type="match status" value="1"/>
</dbReference>
<dbReference type="Proteomes" id="UP000002012">
    <property type="component" value="Chromosome"/>
</dbReference>
<dbReference type="OrthoDB" id="9812260at2"/>
<evidence type="ECO:0000313" key="5">
    <source>
        <dbReference type="Proteomes" id="UP000002012"/>
    </source>
</evidence>
<dbReference type="InterPro" id="IPR000160">
    <property type="entry name" value="GGDEF_dom"/>
</dbReference>
<accession>D4H0S0</accession>
<evidence type="ECO:0000256" key="1">
    <source>
        <dbReference type="ARBA" id="ARBA00012528"/>
    </source>
</evidence>
<dbReference type="SUPFAM" id="SSF55073">
    <property type="entry name" value="Nucleotide cyclase"/>
    <property type="match status" value="1"/>
</dbReference>
<dbReference type="eggNOG" id="COG3706">
    <property type="taxonomic scope" value="Bacteria"/>
</dbReference>
<keyword evidence="5" id="KW-1185">Reference proteome</keyword>
<dbReference type="AlphaFoldDB" id="D4H0S0"/>
<dbReference type="InterPro" id="IPR043128">
    <property type="entry name" value="Rev_trsase/Diguanyl_cyclase"/>
</dbReference>
<name>D4H0S0_DENA2</name>
<dbReference type="GO" id="GO:0043709">
    <property type="term" value="P:cell adhesion involved in single-species biofilm formation"/>
    <property type="evidence" value="ECO:0007669"/>
    <property type="project" value="TreeGrafter"/>
</dbReference>
<dbReference type="EMBL" id="CP001968">
    <property type="protein sequence ID" value="ADD68583.1"/>
    <property type="molecule type" value="Genomic_DNA"/>
</dbReference>
<dbReference type="PANTHER" id="PTHR45138">
    <property type="entry name" value="REGULATORY COMPONENTS OF SENSORY TRANSDUCTION SYSTEM"/>
    <property type="match status" value="1"/>
</dbReference>
<dbReference type="InParanoid" id="D4H0S0"/>
<evidence type="ECO:0000259" key="3">
    <source>
        <dbReference type="PROSITE" id="PS50887"/>
    </source>
</evidence>
<evidence type="ECO:0000313" key="4">
    <source>
        <dbReference type="EMBL" id="ADD68583.1"/>
    </source>
</evidence>
<evidence type="ECO:0000256" key="2">
    <source>
        <dbReference type="ARBA" id="ARBA00034247"/>
    </source>
</evidence>
<protein>
    <recommendedName>
        <fullName evidence="1">diguanylate cyclase</fullName>
        <ecNumber evidence="1">2.7.7.65</ecNumber>
    </recommendedName>
</protein>
<dbReference type="GO" id="GO:1902201">
    <property type="term" value="P:negative regulation of bacterial-type flagellum-dependent cell motility"/>
    <property type="evidence" value="ECO:0007669"/>
    <property type="project" value="TreeGrafter"/>
</dbReference>
<organism evidence="4 5">
    <name type="scientific">Denitrovibrio acetiphilus (strain DSM 12809 / NBRC 114555 / N2460)</name>
    <dbReference type="NCBI Taxonomy" id="522772"/>
    <lineage>
        <taxon>Bacteria</taxon>
        <taxon>Pseudomonadati</taxon>
        <taxon>Deferribacterota</taxon>
        <taxon>Deferribacteres</taxon>
        <taxon>Deferribacterales</taxon>
        <taxon>Geovibrionaceae</taxon>
        <taxon>Denitrovibrio</taxon>
    </lineage>
</organism>
<dbReference type="STRING" id="522772.Dacet_1819"/>
<dbReference type="HOGENOM" id="CLU_000445_11_4_0"/>
<gene>
    <name evidence="4" type="ordered locus">Dacet_1819</name>
</gene>
<comment type="catalytic activity">
    <reaction evidence="2">
        <text>2 GTP = 3',3'-c-di-GMP + 2 diphosphate</text>
        <dbReference type="Rhea" id="RHEA:24898"/>
        <dbReference type="ChEBI" id="CHEBI:33019"/>
        <dbReference type="ChEBI" id="CHEBI:37565"/>
        <dbReference type="ChEBI" id="CHEBI:58805"/>
        <dbReference type="EC" id="2.7.7.65"/>
    </reaction>
</comment>
<dbReference type="Pfam" id="PF00990">
    <property type="entry name" value="GGDEF"/>
    <property type="match status" value="1"/>
</dbReference>
<sequence>MNINLEQARLILGALDETIVIFSQEGEYLDILSAGLESESFKGLIGKNIKDIVSSGTANLFLSRINEALVKSEVIVFEYQVAGLLSVDSEKLMPSGVLHKKAKIIPFHNDGSDSFVAWIAYDFTEYRNLESKYQETAVEDPVTGIFNRRFFFKELNSFYQRFQRGSNIYSVIMLNLDHGEKLSDTYGMELTDGMMTNFVSLIKSALRSTDLFANTGDEDFLILLPDTPSNGAFHLAERVRTALENNVFELGGEQFTITASFGCSEVSEDDSSYDNVINRSEIALYQAKHNGGNCVKRLNYENWKK</sequence>
<dbReference type="KEGG" id="dap:Dacet_1819"/>
<dbReference type="GO" id="GO:0005886">
    <property type="term" value="C:plasma membrane"/>
    <property type="evidence" value="ECO:0007669"/>
    <property type="project" value="TreeGrafter"/>
</dbReference>
<dbReference type="InterPro" id="IPR029787">
    <property type="entry name" value="Nucleotide_cyclase"/>
</dbReference>
<dbReference type="NCBIfam" id="TIGR00254">
    <property type="entry name" value="GGDEF"/>
    <property type="match status" value="1"/>
</dbReference>
<feature type="domain" description="GGDEF" evidence="3">
    <location>
        <begin position="167"/>
        <end position="300"/>
    </location>
</feature>
<dbReference type="CDD" id="cd01949">
    <property type="entry name" value="GGDEF"/>
    <property type="match status" value="1"/>
</dbReference>
<dbReference type="InterPro" id="IPR050469">
    <property type="entry name" value="Diguanylate_Cyclase"/>
</dbReference>